<evidence type="ECO:0000256" key="2">
    <source>
        <dbReference type="SAM" id="Phobius"/>
    </source>
</evidence>
<organism evidence="3 4">
    <name type="scientific">Apiospora saccharicola</name>
    <dbReference type="NCBI Taxonomy" id="335842"/>
    <lineage>
        <taxon>Eukaryota</taxon>
        <taxon>Fungi</taxon>
        <taxon>Dikarya</taxon>
        <taxon>Ascomycota</taxon>
        <taxon>Pezizomycotina</taxon>
        <taxon>Sordariomycetes</taxon>
        <taxon>Xylariomycetidae</taxon>
        <taxon>Amphisphaeriales</taxon>
        <taxon>Apiosporaceae</taxon>
        <taxon>Apiospora</taxon>
    </lineage>
</organism>
<evidence type="ECO:0000313" key="3">
    <source>
        <dbReference type="EMBL" id="KAK8064055.1"/>
    </source>
</evidence>
<evidence type="ECO:0000256" key="1">
    <source>
        <dbReference type="SAM" id="MobiDB-lite"/>
    </source>
</evidence>
<evidence type="ECO:0000313" key="4">
    <source>
        <dbReference type="Proteomes" id="UP001446871"/>
    </source>
</evidence>
<keyword evidence="2" id="KW-1133">Transmembrane helix</keyword>
<gene>
    <name evidence="3" type="ORF">PG996_008707</name>
</gene>
<comment type="caution">
    <text evidence="3">The sequence shown here is derived from an EMBL/GenBank/DDBJ whole genome shotgun (WGS) entry which is preliminary data.</text>
</comment>
<dbReference type="EMBL" id="JAQQWM010000005">
    <property type="protein sequence ID" value="KAK8064055.1"/>
    <property type="molecule type" value="Genomic_DNA"/>
</dbReference>
<feature type="region of interest" description="Disordered" evidence="1">
    <location>
        <begin position="53"/>
        <end position="149"/>
    </location>
</feature>
<sequence length="149" mass="17149">MWTWSETDKIAFGIVLLLVSLVVFATVLRMRRNYRNREILVTVHNPSRVPLAVRRRRRNNNTTWSSFRQQQTRAATAAEPTRPQPARLPERPHAGGQGRAAWFTSVLGGNRHRTNAEPDLEEQELDTLPPYSPPQYSQSTQPEQPPRKN</sequence>
<dbReference type="Proteomes" id="UP001446871">
    <property type="component" value="Unassembled WGS sequence"/>
</dbReference>
<name>A0ABR1V186_9PEZI</name>
<feature type="transmembrane region" description="Helical" evidence="2">
    <location>
        <begin position="12"/>
        <end position="30"/>
    </location>
</feature>
<keyword evidence="2" id="KW-0812">Transmembrane</keyword>
<reference evidence="3 4" key="1">
    <citation type="submission" date="2023-01" db="EMBL/GenBank/DDBJ databases">
        <title>Analysis of 21 Apiospora genomes using comparative genomics revels a genus with tremendous synthesis potential of carbohydrate active enzymes and secondary metabolites.</title>
        <authorList>
            <person name="Sorensen T."/>
        </authorList>
    </citation>
    <scope>NUCLEOTIDE SEQUENCE [LARGE SCALE GENOMIC DNA]</scope>
    <source>
        <strain evidence="3 4">CBS 83171</strain>
    </source>
</reference>
<protein>
    <recommendedName>
        <fullName evidence="5">Secreted protein</fullName>
    </recommendedName>
</protein>
<evidence type="ECO:0008006" key="5">
    <source>
        <dbReference type="Google" id="ProtNLM"/>
    </source>
</evidence>
<feature type="compositionally biased region" description="Low complexity" evidence="1">
    <location>
        <begin position="68"/>
        <end position="87"/>
    </location>
</feature>
<keyword evidence="4" id="KW-1185">Reference proteome</keyword>
<proteinExistence type="predicted"/>
<keyword evidence="2" id="KW-0472">Membrane</keyword>
<accession>A0ABR1V186</accession>